<evidence type="ECO:0000313" key="2">
    <source>
        <dbReference type="Proteomes" id="UP000238196"/>
    </source>
</evidence>
<dbReference type="InterPro" id="IPR016181">
    <property type="entry name" value="Acyl_CoA_acyltransferase"/>
</dbReference>
<dbReference type="SUPFAM" id="SSF55729">
    <property type="entry name" value="Acyl-CoA N-acyltransferases (Nat)"/>
    <property type="match status" value="1"/>
</dbReference>
<comment type="caution">
    <text evidence="1">The sequence shown here is derived from an EMBL/GenBank/DDBJ whole genome shotgun (WGS) entry which is preliminary data.</text>
</comment>
<protein>
    <submittedName>
        <fullName evidence="1">GNAT family N-acetyltransferase</fullName>
    </submittedName>
</protein>
<reference evidence="1 2" key="1">
    <citation type="submission" date="2018-02" db="EMBL/GenBank/DDBJ databases">
        <title>novel marine gammaproteobacteria from coastal saline agro ecosystem.</title>
        <authorList>
            <person name="Krishnan R."/>
            <person name="Ramesh Kumar N."/>
        </authorList>
    </citation>
    <scope>NUCLEOTIDE SEQUENCE [LARGE SCALE GENOMIC DNA]</scope>
    <source>
        <strain evidence="1 2">228</strain>
    </source>
</reference>
<evidence type="ECO:0000313" key="1">
    <source>
        <dbReference type="EMBL" id="PPC78317.1"/>
    </source>
</evidence>
<dbReference type="Gene3D" id="3.40.630.30">
    <property type="match status" value="1"/>
</dbReference>
<gene>
    <name evidence="1" type="ORF">C4K68_06565</name>
</gene>
<dbReference type="EMBL" id="PRLP01000017">
    <property type="protein sequence ID" value="PPC78317.1"/>
    <property type="molecule type" value="Genomic_DNA"/>
</dbReference>
<name>A0A2S5KTX5_9PROT</name>
<dbReference type="OrthoDB" id="187903at2"/>
<dbReference type="Proteomes" id="UP000238196">
    <property type="component" value="Unassembled WGS sequence"/>
</dbReference>
<accession>A0A2S5KTX5</accession>
<sequence length="201" mass="23490">MEIISLNGHAIQPYINDLARLRIEVFRAFPYLYDGDLAYEADYIATYANSADSLFVLAIHRDQQGQPQVVGVATGLPMSDETVEFRRPFDQQGWPSEQIFYFGESVLLPAFRGQGLGVRFFAEREAYARRLGRFRWCAFCAVQRAADHPRRPPDYQPLDAFWQHRGYRAYPTLTTEYIWRDIDEAHESPKPMSFWLKELQR</sequence>
<proteinExistence type="predicted"/>
<dbReference type="AlphaFoldDB" id="A0A2S5KTX5"/>
<organism evidence="1 2">
    <name type="scientific">Proteobacteria bacterium 228</name>
    <dbReference type="NCBI Taxonomy" id="2083153"/>
    <lineage>
        <taxon>Bacteria</taxon>
        <taxon>Pseudomonadati</taxon>
        <taxon>Pseudomonadota</taxon>
    </lineage>
</organism>